<protein>
    <submittedName>
        <fullName evidence="1">Si:ch211-208g24.8</fullName>
    </submittedName>
</protein>
<reference evidence="1" key="2">
    <citation type="journal article" date="2013" name="Nature">
        <title>The zebrafish reference genome sequence and its relationship to the human genome.</title>
        <authorList>
            <consortium name="Genome Reference Consortium Zebrafish"/>
            <person name="Howe K."/>
            <person name="Clark M.D."/>
            <person name="Torroja C.F."/>
            <person name="Torrance J."/>
            <person name="Berthelot C."/>
            <person name="Muffato M."/>
            <person name="Collins J.E."/>
            <person name="Humphray S."/>
            <person name="McLaren K."/>
            <person name="Matthews L."/>
            <person name="McLaren S."/>
            <person name="Sealy I."/>
            <person name="Caccamo M."/>
            <person name="Churcher C."/>
            <person name="Scott C."/>
            <person name="Barrett J.C."/>
            <person name="Koch R."/>
            <person name="Rauch G.J."/>
            <person name="White S."/>
            <person name="Chow W."/>
            <person name="Kilian B."/>
            <person name="Quintais L.T."/>
            <person name="Guerra-Assuncao J.A."/>
            <person name="Zhou Y."/>
            <person name="Gu Y."/>
            <person name="Yen J."/>
            <person name="Vogel J.H."/>
            <person name="Eyre T."/>
            <person name="Redmond S."/>
            <person name="Banerjee R."/>
            <person name="Chi J."/>
            <person name="Fu B."/>
            <person name="Langley E."/>
            <person name="Maguire S.F."/>
            <person name="Laird G.K."/>
            <person name="Lloyd D."/>
            <person name="Kenyon E."/>
            <person name="Donaldson S."/>
            <person name="Sehra H."/>
            <person name="Almeida-King J."/>
            <person name="Loveland J."/>
            <person name="Trevanion S."/>
            <person name="Jones M."/>
            <person name="Quail M."/>
            <person name="Willey D."/>
            <person name="Hunt A."/>
            <person name="Burton J."/>
            <person name="Sims S."/>
            <person name="McLay K."/>
            <person name="Plumb B."/>
            <person name="Davis J."/>
            <person name="Clee C."/>
            <person name="Oliver K."/>
            <person name="Clark R."/>
            <person name="Riddle C."/>
            <person name="Elliot D."/>
            <person name="Eliott D."/>
            <person name="Threadgold G."/>
            <person name="Harden G."/>
            <person name="Ware D."/>
            <person name="Begum S."/>
            <person name="Mortimore B."/>
            <person name="Mortimer B."/>
            <person name="Kerry G."/>
            <person name="Heath P."/>
            <person name="Phillimore B."/>
            <person name="Tracey A."/>
            <person name="Corby N."/>
            <person name="Dunn M."/>
            <person name="Johnson C."/>
            <person name="Wood J."/>
            <person name="Clark S."/>
            <person name="Pelan S."/>
            <person name="Griffiths G."/>
            <person name="Smith M."/>
            <person name="Glithero R."/>
            <person name="Howden P."/>
            <person name="Barker N."/>
            <person name="Lloyd C."/>
            <person name="Stevens C."/>
            <person name="Harley J."/>
            <person name="Holt K."/>
            <person name="Panagiotidis G."/>
            <person name="Lovell J."/>
            <person name="Beasley H."/>
            <person name="Henderson C."/>
            <person name="Gordon D."/>
            <person name="Auger K."/>
            <person name="Wright D."/>
            <person name="Collins J."/>
            <person name="Raisen C."/>
            <person name="Dyer L."/>
            <person name="Leung K."/>
            <person name="Robertson L."/>
            <person name="Ambridge K."/>
            <person name="Leongamornlert D."/>
            <person name="McGuire S."/>
            <person name="Gilderthorp R."/>
            <person name="Griffiths C."/>
            <person name="Manthravadi D."/>
            <person name="Nichol S."/>
            <person name="Barker G."/>
            <person name="Whitehead S."/>
            <person name="Kay M."/>
            <person name="Brown J."/>
            <person name="Murnane C."/>
            <person name="Gray E."/>
            <person name="Humphries M."/>
            <person name="Sycamore N."/>
            <person name="Barker D."/>
            <person name="Saunders D."/>
            <person name="Wallis J."/>
            <person name="Babbage A."/>
            <person name="Hammond S."/>
            <person name="Mashreghi-Mohammadi M."/>
            <person name="Barr L."/>
            <person name="Martin S."/>
            <person name="Wray P."/>
            <person name="Ellington A."/>
            <person name="Matthews N."/>
            <person name="Ellwood M."/>
            <person name="Woodmansey R."/>
            <person name="Clark G."/>
            <person name="Cooper J."/>
            <person name="Cooper J."/>
            <person name="Tromans A."/>
            <person name="Grafham D."/>
            <person name="Skuce C."/>
            <person name="Pandian R."/>
            <person name="Andrews R."/>
            <person name="Harrison E."/>
            <person name="Kimberley A."/>
            <person name="Garnett J."/>
            <person name="Fosker N."/>
            <person name="Hall R."/>
            <person name="Garner P."/>
            <person name="Kelly D."/>
            <person name="Bird C."/>
            <person name="Palmer S."/>
            <person name="Gehring I."/>
            <person name="Berger A."/>
            <person name="Dooley C.M."/>
            <person name="Ersan-Urun Z."/>
            <person name="Eser C."/>
            <person name="Geiger H."/>
            <person name="Geisler M."/>
            <person name="Karotki L."/>
            <person name="Kirn A."/>
            <person name="Konantz J."/>
            <person name="Konantz M."/>
            <person name="Oberlander M."/>
            <person name="Rudolph-Geiger S."/>
            <person name="Teucke M."/>
            <person name="Lanz C."/>
            <person name="Raddatz G."/>
            <person name="Osoegawa K."/>
            <person name="Zhu B."/>
            <person name="Rapp A."/>
            <person name="Widaa S."/>
            <person name="Langford C."/>
            <person name="Yang F."/>
            <person name="Schuster S.C."/>
            <person name="Carter N.P."/>
            <person name="Harrow J."/>
            <person name="Ning Z."/>
            <person name="Herrero J."/>
            <person name="Searle S.M."/>
            <person name="Enright A."/>
            <person name="Geisler R."/>
            <person name="Plasterk R.H."/>
            <person name="Lee C."/>
            <person name="Westerfield M."/>
            <person name="de Jong P.J."/>
            <person name="Zon L.I."/>
            <person name="Postlethwait J.H."/>
            <person name="Nusslein-Volhard C."/>
            <person name="Hubbard T.J."/>
            <person name="Roest Crollius H."/>
            <person name="Rogers J."/>
            <person name="Stemple D.L."/>
        </authorList>
    </citation>
    <scope>NUCLEOTIDE SEQUENCE [LARGE SCALE GENOMIC DNA]</scope>
    <source>
        <strain evidence="1">Tuebingen</strain>
    </source>
</reference>
<dbReference type="SUPFAM" id="SSF52540">
    <property type="entry name" value="P-loop containing nucleoside triphosphate hydrolases"/>
    <property type="match status" value="1"/>
</dbReference>
<dbReference type="OrthoDB" id="25620at2759"/>
<dbReference type="PANTHER" id="PTHR14241:SF1">
    <property type="entry name" value="INTERFERON-INDUCED PROTEIN 44-RELATED"/>
    <property type="match status" value="1"/>
</dbReference>
<dbReference type="EMBL" id="AL773596">
    <property type="status" value="NOT_ANNOTATED_CDS"/>
    <property type="molecule type" value="Genomic_DNA"/>
</dbReference>
<dbReference type="Gene3D" id="3.40.50.300">
    <property type="entry name" value="P-loop containing nucleotide triphosphate hydrolases"/>
    <property type="match status" value="1"/>
</dbReference>
<accession>E7F741</accession>
<sequence length="297" mass="33180">MFILEMLPYEEMGNLTAKPEWENPWRNTEWGKAKKDSLIKSIKEMKPSRTDLKCLGVLVVGPCGSGKSSFINSVNNAFKGRITSSALSDRIGGKSFTVEYKSFEIESGNSSLPVVFNDVMGLETGPMQGCPVEDIIKAINGHVRHGHVFNPEKPLSPGDGTFNEAPKVSDQAFCLVYVLAADRIQFADENVLQKMREIRLQVRNLGLPQVIVLTNVDQACPLVKNNLKKIYYSKKIKERMEWCSTAVGVPMCHVFPVKNYHEEIETSCDTDVLILQALMQIIELANDNVKERAAQQS</sequence>
<organism evidence="1">
    <name type="scientific">Danio rerio</name>
    <name type="common">Zebrafish</name>
    <name type="synonym">Brachydanio rerio</name>
    <dbReference type="NCBI Taxonomy" id="7955"/>
    <lineage>
        <taxon>Eukaryota</taxon>
        <taxon>Metazoa</taxon>
        <taxon>Chordata</taxon>
        <taxon>Craniata</taxon>
        <taxon>Vertebrata</taxon>
        <taxon>Euteleostomi</taxon>
        <taxon>Actinopterygii</taxon>
        <taxon>Neopterygii</taxon>
        <taxon>Teleostei</taxon>
        <taxon>Ostariophysi</taxon>
        <taxon>Cypriniformes</taxon>
        <taxon>Danionidae</taxon>
        <taxon>Danioninae</taxon>
        <taxon>Danio</taxon>
    </lineage>
</organism>
<dbReference type="AlphaFoldDB" id="A0A8M9Q2A1"/>
<dbReference type="CDD" id="cd00882">
    <property type="entry name" value="Ras_like_GTPase"/>
    <property type="match status" value="1"/>
</dbReference>
<reference evidence="1" key="1">
    <citation type="submission" date="2011-06" db="UniProtKB">
        <authorList>
            <consortium name="Ensembl"/>
        </authorList>
    </citation>
    <scope>IDENTIFICATION</scope>
    <source>
        <strain evidence="1">Tuebingen</strain>
    </source>
</reference>
<evidence type="ECO:0000313" key="1">
    <source>
        <dbReference type="Ensembl" id="ENSDARP00000073465"/>
    </source>
</evidence>
<dbReference type="InterPro" id="IPR027417">
    <property type="entry name" value="P-loop_NTPase"/>
</dbReference>
<dbReference type="Ensembl" id="ENSDART00000079008.6">
    <property type="protein sequence ID" value="ENSDARP00000073465.5"/>
    <property type="gene ID" value="ENSDARG00000056501.7"/>
</dbReference>
<dbReference type="OMA" id="INTCATA"/>
<dbReference type="GO" id="GO:0006955">
    <property type="term" value="P:immune response"/>
    <property type="evidence" value="ECO:0000318"/>
    <property type="project" value="GO_Central"/>
</dbReference>
<proteinExistence type="predicted"/>
<name>A0A8M9Q2A1_DANRE</name>
<accession>A0A8M9Q2A1</accession>
<dbReference type="GeneTree" id="ENSGT00940000160560"/>
<dbReference type="Bgee" id="ENSDARG00000056501">
    <property type="expression patterns" value="Expressed in zone of skin and 2 other cell types or tissues"/>
</dbReference>
<dbReference type="PANTHER" id="PTHR14241">
    <property type="entry name" value="INTERFERON-INDUCED PROTEIN 44"/>
    <property type="match status" value="1"/>
</dbReference>